<feature type="domain" description="Thioredoxin" evidence="1">
    <location>
        <begin position="18"/>
        <end position="155"/>
    </location>
</feature>
<dbReference type="InterPro" id="IPR036249">
    <property type="entry name" value="Thioredoxin-like_sf"/>
</dbReference>
<dbReference type="InterPro" id="IPR013766">
    <property type="entry name" value="Thioredoxin_domain"/>
</dbReference>
<dbReference type="Gene3D" id="3.40.30.10">
    <property type="entry name" value="Glutaredoxin"/>
    <property type="match status" value="1"/>
</dbReference>
<sequence>MRPLPQRVPAAYVRRHQPPECAPVPESRFPDIANAEPLLDAALKDAAEAGEAVILVLGADWCPDARAFAGFLDADELQAALAGRARVLRVDIGRHDRNQNLVRRFGLGRRLEGVPAVLVLDAGGGVVNPADVYRWRTARSADPGMVADWLSPLVDTAKGPRA</sequence>
<accession>A0A4S2H4E3</accession>
<dbReference type="AlphaFoldDB" id="A0A4S2H4E3"/>
<dbReference type="Pfam" id="PF13899">
    <property type="entry name" value="Thioredoxin_7"/>
    <property type="match status" value="1"/>
</dbReference>
<keyword evidence="3" id="KW-1185">Reference proteome</keyword>
<evidence type="ECO:0000313" key="3">
    <source>
        <dbReference type="Proteomes" id="UP000308054"/>
    </source>
</evidence>
<organism evidence="2 3">
    <name type="scientific">Marinicauda algicola</name>
    <dbReference type="NCBI Taxonomy" id="2029849"/>
    <lineage>
        <taxon>Bacteria</taxon>
        <taxon>Pseudomonadati</taxon>
        <taxon>Pseudomonadota</taxon>
        <taxon>Alphaproteobacteria</taxon>
        <taxon>Maricaulales</taxon>
        <taxon>Maricaulaceae</taxon>
        <taxon>Marinicauda</taxon>
    </lineage>
</organism>
<proteinExistence type="predicted"/>
<gene>
    <name evidence="2" type="ORF">E5163_05190</name>
</gene>
<comment type="caution">
    <text evidence="2">The sequence shown here is derived from an EMBL/GenBank/DDBJ whole genome shotgun (WGS) entry which is preliminary data.</text>
</comment>
<dbReference type="Proteomes" id="UP000308054">
    <property type="component" value="Unassembled WGS sequence"/>
</dbReference>
<dbReference type="EMBL" id="SRXW01000001">
    <property type="protein sequence ID" value="TGY90517.1"/>
    <property type="molecule type" value="Genomic_DNA"/>
</dbReference>
<name>A0A4S2H4E3_9PROT</name>
<evidence type="ECO:0000259" key="1">
    <source>
        <dbReference type="PROSITE" id="PS51352"/>
    </source>
</evidence>
<dbReference type="PROSITE" id="PS51352">
    <property type="entry name" value="THIOREDOXIN_2"/>
    <property type="match status" value="1"/>
</dbReference>
<protein>
    <submittedName>
        <fullName evidence="2">Thioredoxin family protein</fullName>
    </submittedName>
</protein>
<reference evidence="2 3" key="1">
    <citation type="journal article" date="2017" name="Int. J. Syst. Evol. Microbiol.">
        <title>Marinicauda algicola sp. nov., isolated from a marine red alga Rhodosorus marinus.</title>
        <authorList>
            <person name="Jeong S.E."/>
            <person name="Jeon S.H."/>
            <person name="Chun B.H."/>
            <person name="Kim D.W."/>
            <person name="Jeon C.O."/>
        </authorList>
    </citation>
    <scope>NUCLEOTIDE SEQUENCE [LARGE SCALE GENOMIC DNA]</scope>
    <source>
        <strain evidence="2 3">JCM 31718</strain>
    </source>
</reference>
<evidence type="ECO:0000313" key="2">
    <source>
        <dbReference type="EMBL" id="TGY90517.1"/>
    </source>
</evidence>
<dbReference type="SUPFAM" id="SSF52833">
    <property type="entry name" value="Thioredoxin-like"/>
    <property type="match status" value="1"/>
</dbReference>